<evidence type="ECO:0000256" key="4">
    <source>
        <dbReference type="SAM" id="MobiDB-lite"/>
    </source>
</evidence>
<dbReference type="InterPro" id="IPR008972">
    <property type="entry name" value="Cupredoxin"/>
</dbReference>
<keyword evidence="8" id="KW-1185">Reference proteome</keyword>
<gene>
    <name evidence="7" type="ORF">FHX81_7743</name>
</gene>
<dbReference type="InterPro" id="IPR011707">
    <property type="entry name" value="Cu-oxidase-like_N"/>
</dbReference>
<feature type="compositionally biased region" description="Basic and acidic residues" evidence="4">
    <location>
        <begin position="613"/>
        <end position="623"/>
    </location>
</feature>
<dbReference type="EMBL" id="VFPP01000001">
    <property type="protein sequence ID" value="TQM85264.1"/>
    <property type="molecule type" value="Genomic_DNA"/>
</dbReference>
<feature type="region of interest" description="Disordered" evidence="4">
    <location>
        <begin position="609"/>
        <end position="629"/>
    </location>
</feature>
<evidence type="ECO:0000259" key="6">
    <source>
        <dbReference type="Pfam" id="PF07732"/>
    </source>
</evidence>
<comment type="similarity">
    <text evidence="1">Belongs to the multicopper oxidase family.</text>
</comment>
<comment type="caution">
    <text evidence="7">The sequence shown here is derived from an EMBL/GenBank/DDBJ whole genome shotgun (WGS) entry which is preliminary data.</text>
</comment>
<feature type="region of interest" description="Disordered" evidence="4">
    <location>
        <begin position="523"/>
        <end position="545"/>
    </location>
</feature>
<dbReference type="InterPro" id="IPR011706">
    <property type="entry name" value="Cu-oxidase_C"/>
</dbReference>
<dbReference type="AlphaFoldDB" id="A0A543JR75"/>
<dbReference type="PROSITE" id="PS00080">
    <property type="entry name" value="MULTICOPPER_OXIDASE2"/>
    <property type="match status" value="1"/>
</dbReference>
<dbReference type="PANTHER" id="PTHR48267">
    <property type="entry name" value="CUPREDOXIN SUPERFAMILY PROTEIN"/>
    <property type="match status" value="1"/>
</dbReference>
<dbReference type="PROSITE" id="PS00079">
    <property type="entry name" value="MULTICOPPER_OXIDASE1"/>
    <property type="match status" value="1"/>
</dbReference>
<evidence type="ECO:0000259" key="5">
    <source>
        <dbReference type="Pfam" id="PF07731"/>
    </source>
</evidence>
<dbReference type="InterPro" id="IPR045087">
    <property type="entry name" value="Cu-oxidase_fam"/>
</dbReference>
<keyword evidence="2" id="KW-0479">Metal-binding</keyword>
<evidence type="ECO:0000313" key="7">
    <source>
        <dbReference type="EMBL" id="TQM85264.1"/>
    </source>
</evidence>
<organism evidence="7 8">
    <name type="scientific">Saccharothrix saharensis</name>
    <dbReference type="NCBI Taxonomy" id="571190"/>
    <lineage>
        <taxon>Bacteria</taxon>
        <taxon>Bacillati</taxon>
        <taxon>Actinomycetota</taxon>
        <taxon>Actinomycetes</taxon>
        <taxon>Pseudonocardiales</taxon>
        <taxon>Pseudonocardiaceae</taxon>
        <taxon>Saccharothrix</taxon>
    </lineage>
</organism>
<name>A0A543JR75_9PSEU</name>
<evidence type="ECO:0000313" key="8">
    <source>
        <dbReference type="Proteomes" id="UP000316628"/>
    </source>
</evidence>
<dbReference type="CDD" id="cd13844">
    <property type="entry name" value="CuRO_1_BOD_CotA_like"/>
    <property type="match status" value="1"/>
</dbReference>
<accession>A0A543JR75</accession>
<reference evidence="7 8" key="1">
    <citation type="submission" date="2019-06" db="EMBL/GenBank/DDBJ databases">
        <title>Sequencing the genomes of 1000 actinobacteria strains.</title>
        <authorList>
            <person name="Klenk H.-P."/>
        </authorList>
    </citation>
    <scope>NUCLEOTIDE SEQUENCE [LARGE SCALE GENOMIC DNA]</scope>
    <source>
        <strain evidence="7 8">DSM 45456</strain>
    </source>
</reference>
<dbReference type="Proteomes" id="UP000316628">
    <property type="component" value="Unassembled WGS sequence"/>
</dbReference>
<protein>
    <submittedName>
        <fullName evidence="7">FtsP/CotA-like multicopper oxidase with cupredoxin domain</fullName>
    </submittedName>
</protein>
<dbReference type="GO" id="GO:0016491">
    <property type="term" value="F:oxidoreductase activity"/>
    <property type="evidence" value="ECO:0007669"/>
    <property type="project" value="UniProtKB-KW"/>
</dbReference>
<dbReference type="Gene3D" id="2.60.40.420">
    <property type="entry name" value="Cupredoxins - blue copper proteins"/>
    <property type="match status" value="3"/>
</dbReference>
<evidence type="ECO:0000256" key="2">
    <source>
        <dbReference type="ARBA" id="ARBA00022723"/>
    </source>
</evidence>
<dbReference type="RefSeq" id="WP_141983326.1">
    <property type="nucleotide sequence ID" value="NZ_VFPP01000001.1"/>
</dbReference>
<dbReference type="OrthoDB" id="345021at2"/>
<feature type="domain" description="Plastocyanin-like" evidence="6">
    <location>
        <begin position="60"/>
        <end position="94"/>
    </location>
</feature>
<sequence>MTDLISTPTSVAEGPTFGLTRFLDPLRVPPVIRPHSWWHQDALTVTMVRTAVRLHSQLPPTAVWAYDGHFPGPTIEARSGRRLRVTWTNEVDGKMPLVAVRAPLASGPQNSPGFRAPDGALPAGVEPVDGVSDLPSWAVVHLHGALTGGGNDGWAHNAVLKEGSQLTEYPNRQQATALWYHDHAMAITRFNVHAGLVGMYLVRDEEEDALELPSGEHEVPLVITDRNLDTDASGALTGQLLYKVPYLTTPTGQVLHLPFTGPFTLVNGVIWPHLDVAARWYRFRLVNASNARTYQLRLVDDETGEPLDDAARQIGTDGGLLPAPAALPAGGLVVAPAERVDLLVDFSRLRGRRVRLTNAHPTAAPEPSVLQFRVEDRDRHDRFRLPEVLSTSYVRLHHGTTVPDDHDHVFIALVPPGTAGEGHPQMWELRELTDTDRPPGDGPAPGIIQLTDPHTGRVRTFERVASLFDDTTSVFIDHDRWAVWNFIHLGGPAHPMHVHMTQFQALSRDQYPRDPATGNVTGFDVATGGTTAPLPAPGPGRPLDPQEEGWKDTYLVGPGEWLTIAGRFAGATGNFMYHCHILDHEDEGMMRPFVVMPAEAARFHVHRFGGGHHHGEAANDTRSHGGNAA</sequence>
<dbReference type="InterPro" id="IPR002355">
    <property type="entry name" value="Cu_oxidase_Cu_BS"/>
</dbReference>
<dbReference type="Pfam" id="PF07732">
    <property type="entry name" value="Cu-oxidase_3"/>
    <property type="match status" value="2"/>
</dbReference>
<dbReference type="PANTHER" id="PTHR48267:SF1">
    <property type="entry name" value="BILIRUBIN OXIDASE"/>
    <property type="match status" value="1"/>
</dbReference>
<evidence type="ECO:0000256" key="3">
    <source>
        <dbReference type="ARBA" id="ARBA00023002"/>
    </source>
</evidence>
<dbReference type="SUPFAM" id="SSF49503">
    <property type="entry name" value="Cupredoxins"/>
    <property type="match status" value="3"/>
</dbReference>
<dbReference type="GO" id="GO:0005507">
    <property type="term" value="F:copper ion binding"/>
    <property type="evidence" value="ECO:0007669"/>
    <property type="project" value="InterPro"/>
</dbReference>
<feature type="domain" description="Plastocyanin-like" evidence="6">
    <location>
        <begin position="138"/>
        <end position="206"/>
    </location>
</feature>
<keyword evidence="3" id="KW-0560">Oxidoreductase</keyword>
<dbReference type="InterPro" id="IPR033138">
    <property type="entry name" value="Cu_oxidase_CS"/>
</dbReference>
<evidence type="ECO:0000256" key="1">
    <source>
        <dbReference type="ARBA" id="ARBA00010609"/>
    </source>
</evidence>
<dbReference type="Pfam" id="PF07731">
    <property type="entry name" value="Cu-oxidase_2"/>
    <property type="match status" value="1"/>
</dbReference>
<proteinExistence type="inferred from homology"/>
<feature type="domain" description="Plastocyanin-like" evidence="5">
    <location>
        <begin position="467"/>
        <end position="598"/>
    </location>
</feature>